<name>A0A8S5LAY1_9CAUD</name>
<sequence>MVDTTLIEQIERERKNQEAILTRAEALWRLMQNDDFKLVFRDYYQGLYLQRIVKEDLATATAEITKQSAVDRIKSIGLFDQFIKQLDAEGVYAKSFISASDEELVEAYNAADRG</sequence>
<organism evidence="1">
    <name type="scientific">Podoviridae sp. ctBev14</name>
    <dbReference type="NCBI Taxonomy" id="2823556"/>
    <lineage>
        <taxon>Viruses</taxon>
        <taxon>Duplodnaviria</taxon>
        <taxon>Heunggongvirae</taxon>
        <taxon>Uroviricota</taxon>
        <taxon>Caudoviricetes</taxon>
    </lineage>
</organism>
<reference evidence="1" key="1">
    <citation type="journal article" date="2021" name="Proc. Natl. Acad. Sci. U.S.A.">
        <title>A Catalog of Tens of Thousands of Viruses from Human Metagenomes Reveals Hidden Associations with Chronic Diseases.</title>
        <authorList>
            <person name="Tisza M.J."/>
            <person name="Buck C.B."/>
        </authorList>
    </citation>
    <scope>NUCLEOTIDE SEQUENCE</scope>
    <source>
        <strain evidence="1">CtBev14</strain>
    </source>
</reference>
<accession>A0A8S5LAY1</accession>
<evidence type="ECO:0000313" key="1">
    <source>
        <dbReference type="EMBL" id="DAD67114.1"/>
    </source>
</evidence>
<proteinExistence type="predicted"/>
<dbReference type="EMBL" id="BK014667">
    <property type="protein sequence ID" value="DAD67114.1"/>
    <property type="molecule type" value="Genomic_DNA"/>
</dbReference>
<protein>
    <submittedName>
        <fullName evidence="1">Uncharacterized protein</fullName>
    </submittedName>
</protein>